<accession>A0AAV3REG0</accession>
<evidence type="ECO:0000313" key="2">
    <source>
        <dbReference type="EMBL" id="GAA0173586.1"/>
    </source>
</evidence>
<proteinExistence type="predicted"/>
<protein>
    <submittedName>
        <fullName evidence="2">Uncharacterized protein</fullName>
    </submittedName>
</protein>
<sequence>MDLESDEEHNMDQPRNAHNNNSDKARDTEQEPQITSPPPLTIRMSTRQRTTSTRYPPHEYILLFDGGEPVCYQEAIESDEKEKWMQAMNEKMQSLYKNHTFKLVNKVPDSTILKNR</sequence>
<dbReference type="AlphaFoldDB" id="A0AAV3REG0"/>
<evidence type="ECO:0000256" key="1">
    <source>
        <dbReference type="SAM" id="MobiDB-lite"/>
    </source>
</evidence>
<feature type="compositionally biased region" description="Low complexity" evidence="1">
    <location>
        <begin position="41"/>
        <end position="54"/>
    </location>
</feature>
<evidence type="ECO:0000313" key="3">
    <source>
        <dbReference type="Proteomes" id="UP001454036"/>
    </source>
</evidence>
<dbReference type="EMBL" id="BAABME010008672">
    <property type="protein sequence ID" value="GAA0173586.1"/>
    <property type="molecule type" value="Genomic_DNA"/>
</dbReference>
<feature type="region of interest" description="Disordered" evidence="1">
    <location>
        <begin position="1"/>
        <end position="55"/>
    </location>
</feature>
<gene>
    <name evidence="2" type="ORF">LIER_27169</name>
</gene>
<dbReference type="Proteomes" id="UP001454036">
    <property type="component" value="Unassembled WGS sequence"/>
</dbReference>
<reference evidence="2 3" key="1">
    <citation type="submission" date="2024-01" db="EMBL/GenBank/DDBJ databases">
        <title>The complete chloroplast genome sequence of Lithospermum erythrorhizon: insights into the phylogenetic relationship among Boraginaceae species and the maternal lineages of purple gromwells.</title>
        <authorList>
            <person name="Okada T."/>
            <person name="Watanabe K."/>
        </authorList>
    </citation>
    <scope>NUCLEOTIDE SEQUENCE [LARGE SCALE GENOMIC DNA]</scope>
</reference>
<name>A0AAV3REG0_LITER</name>
<organism evidence="2 3">
    <name type="scientific">Lithospermum erythrorhizon</name>
    <name type="common">Purple gromwell</name>
    <name type="synonym">Lithospermum officinale var. erythrorhizon</name>
    <dbReference type="NCBI Taxonomy" id="34254"/>
    <lineage>
        <taxon>Eukaryota</taxon>
        <taxon>Viridiplantae</taxon>
        <taxon>Streptophyta</taxon>
        <taxon>Embryophyta</taxon>
        <taxon>Tracheophyta</taxon>
        <taxon>Spermatophyta</taxon>
        <taxon>Magnoliopsida</taxon>
        <taxon>eudicotyledons</taxon>
        <taxon>Gunneridae</taxon>
        <taxon>Pentapetalae</taxon>
        <taxon>asterids</taxon>
        <taxon>lamiids</taxon>
        <taxon>Boraginales</taxon>
        <taxon>Boraginaceae</taxon>
        <taxon>Boraginoideae</taxon>
        <taxon>Lithospermeae</taxon>
        <taxon>Lithospermum</taxon>
    </lineage>
</organism>
<comment type="caution">
    <text evidence="2">The sequence shown here is derived from an EMBL/GenBank/DDBJ whole genome shotgun (WGS) entry which is preliminary data.</text>
</comment>
<keyword evidence="3" id="KW-1185">Reference proteome</keyword>